<reference evidence="8 9" key="1">
    <citation type="journal article" date="2018" name="Syst. Appl. Microbiol.">
        <title>Pseudomonas gallaeciensis sp. nov., isolated from crude-oil-contaminated intertidal sand samples after the Prestige oil spill.</title>
        <authorList>
            <person name="Mulet M."/>
            <person name="Sanchez D."/>
            <person name="Rodriguez A.C."/>
            <person name="Nogales B."/>
            <person name="Bosch R."/>
            <person name="Busquets A."/>
            <person name="Gomila M."/>
            <person name="Lalucat J."/>
            <person name="Garcia-Valdes E."/>
        </authorList>
    </citation>
    <scope>NUCLEOTIDE SEQUENCE [LARGE SCALE GENOMIC DNA]</scope>
    <source>
        <strain evidence="8 9">V113</strain>
    </source>
</reference>
<accession>A0A395R3A3</accession>
<keyword evidence="4" id="KW-0233">DNA recombination</keyword>
<dbReference type="Proteomes" id="UP000265411">
    <property type="component" value="Unassembled WGS sequence"/>
</dbReference>
<keyword evidence="9" id="KW-1185">Reference proteome</keyword>
<dbReference type="InterPro" id="IPR011946">
    <property type="entry name" value="Integrase_integron-type"/>
</dbReference>
<dbReference type="PANTHER" id="PTHR30349:SF64">
    <property type="entry name" value="PROPHAGE INTEGRASE INTD-RELATED"/>
    <property type="match status" value="1"/>
</dbReference>
<dbReference type="GO" id="GO:0006310">
    <property type="term" value="P:DNA recombination"/>
    <property type="evidence" value="ECO:0007669"/>
    <property type="project" value="UniProtKB-KW"/>
</dbReference>
<dbReference type="Pfam" id="PF13495">
    <property type="entry name" value="Phage_int_SAM_4"/>
    <property type="match status" value="1"/>
</dbReference>
<dbReference type="Pfam" id="PF00589">
    <property type="entry name" value="Phage_integrase"/>
    <property type="match status" value="1"/>
</dbReference>
<dbReference type="OrthoDB" id="9801717at2"/>
<dbReference type="GO" id="GO:0015074">
    <property type="term" value="P:DNA integration"/>
    <property type="evidence" value="ECO:0007669"/>
    <property type="project" value="UniProtKB-KW"/>
</dbReference>
<dbReference type="PROSITE" id="PS51900">
    <property type="entry name" value="CB"/>
    <property type="match status" value="1"/>
</dbReference>
<dbReference type="AlphaFoldDB" id="A0A395R3A3"/>
<protein>
    <submittedName>
        <fullName evidence="8">Recombinase XerD</fullName>
    </submittedName>
</protein>
<dbReference type="InterPro" id="IPR011010">
    <property type="entry name" value="DNA_brk_join_enz"/>
</dbReference>
<organism evidence="8 9">
    <name type="scientific">Pseudomonas abyssi</name>
    <dbReference type="NCBI Taxonomy" id="170540"/>
    <lineage>
        <taxon>Bacteria</taxon>
        <taxon>Pseudomonadati</taxon>
        <taxon>Pseudomonadota</taxon>
        <taxon>Gammaproteobacteria</taxon>
        <taxon>Pseudomonadales</taxon>
        <taxon>Pseudomonadaceae</taxon>
        <taxon>Pseudomonas</taxon>
    </lineage>
</organism>
<dbReference type="RefSeq" id="WP_118131046.1">
    <property type="nucleotide sequence ID" value="NZ_LMAZ01000003.1"/>
</dbReference>
<dbReference type="InterPro" id="IPR050090">
    <property type="entry name" value="Tyrosine_recombinase_XerCD"/>
</dbReference>
<feature type="domain" description="Core-binding (CB)" evidence="7">
    <location>
        <begin position="5"/>
        <end position="88"/>
    </location>
</feature>
<dbReference type="GO" id="GO:0003677">
    <property type="term" value="F:DNA binding"/>
    <property type="evidence" value="ECO:0007669"/>
    <property type="project" value="UniProtKB-UniRule"/>
</dbReference>
<evidence type="ECO:0000313" key="9">
    <source>
        <dbReference type="Proteomes" id="UP000265411"/>
    </source>
</evidence>
<dbReference type="NCBIfam" id="TIGR02249">
    <property type="entry name" value="integrase_gron"/>
    <property type="match status" value="1"/>
</dbReference>
<evidence type="ECO:0000256" key="1">
    <source>
        <dbReference type="ARBA" id="ARBA00008857"/>
    </source>
</evidence>
<keyword evidence="2" id="KW-0229">DNA integration</keyword>
<keyword evidence="3 5" id="KW-0238">DNA-binding</keyword>
<proteinExistence type="inferred from homology"/>
<dbReference type="InterPro" id="IPR002104">
    <property type="entry name" value="Integrase_catalytic"/>
</dbReference>
<gene>
    <name evidence="8" type="ORF">ASB58_12040</name>
</gene>
<dbReference type="Gene3D" id="1.10.150.130">
    <property type="match status" value="1"/>
</dbReference>
<feature type="domain" description="Tyr recombinase" evidence="6">
    <location>
        <begin position="106"/>
        <end position="318"/>
    </location>
</feature>
<evidence type="ECO:0000313" key="8">
    <source>
        <dbReference type="EMBL" id="RGP54595.1"/>
    </source>
</evidence>
<evidence type="ECO:0000256" key="5">
    <source>
        <dbReference type="PROSITE-ProRule" id="PRU01248"/>
    </source>
</evidence>
<dbReference type="PROSITE" id="PS51898">
    <property type="entry name" value="TYR_RECOMBINASE"/>
    <property type="match status" value="1"/>
</dbReference>
<sequence>MDTTPSKPRLREQFRNVIRVNHYSIRTEKAYWYWIRYFLRYHRMRHPLEMGPAEVNEFLTWLAVSRHVAAATQNQALNAVVFLYGKVLDRPLGDIGETVRAKRPARIPTVLTHSEATQIIGLLPEPHKLIASLMYGSGLRVVEACRLRIKDIDFDRQIIAVRSGKGDKDRTTLLPTPLLEPLRERRARIKRAWAEKDAFYQCDASLPYALRRKYPNAARSLEWQWLFPSQGLCADDEGNIVRHHLHISAVQKAVRRALRATAIGKPAGCHTFRHTFATELLRRGSDIRTVQTLLGHADVRTTQIYTHVLGNAFAGVQSPLG</sequence>
<evidence type="ECO:0000256" key="2">
    <source>
        <dbReference type="ARBA" id="ARBA00022908"/>
    </source>
</evidence>
<comment type="caution">
    <text evidence="8">The sequence shown here is derived from an EMBL/GenBank/DDBJ whole genome shotgun (WGS) entry which is preliminary data.</text>
</comment>
<evidence type="ECO:0000256" key="3">
    <source>
        <dbReference type="ARBA" id="ARBA00023125"/>
    </source>
</evidence>
<dbReference type="InterPro" id="IPR044068">
    <property type="entry name" value="CB"/>
</dbReference>
<dbReference type="Gene3D" id="1.10.443.10">
    <property type="entry name" value="Intergrase catalytic core"/>
    <property type="match status" value="1"/>
</dbReference>
<dbReference type="InterPro" id="IPR013762">
    <property type="entry name" value="Integrase-like_cat_sf"/>
</dbReference>
<evidence type="ECO:0000259" key="7">
    <source>
        <dbReference type="PROSITE" id="PS51900"/>
    </source>
</evidence>
<dbReference type="SUPFAM" id="SSF56349">
    <property type="entry name" value="DNA breaking-rejoining enzymes"/>
    <property type="match status" value="1"/>
</dbReference>
<evidence type="ECO:0000256" key="4">
    <source>
        <dbReference type="ARBA" id="ARBA00023172"/>
    </source>
</evidence>
<comment type="similarity">
    <text evidence="1">Belongs to the 'phage' integrase family.</text>
</comment>
<dbReference type="InterPro" id="IPR010998">
    <property type="entry name" value="Integrase_recombinase_N"/>
</dbReference>
<dbReference type="EMBL" id="LMAZ01000003">
    <property type="protein sequence ID" value="RGP54595.1"/>
    <property type="molecule type" value="Genomic_DNA"/>
</dbReference>
<name>A0A395R3A3_9PSED</name>
<dbReference type="PANTHER" id="PTHR30349">
    <property type="entry name" value="PHAGE INTEGRASE-RELATED"/>
    <property type="match status" value="1"/>
</dbReference>
<evidence type="ECO:0000259" key="6">
    <source>
        <dbReference type="PROSITE" id="PS51898"/>
    </source>
</evidence>
<dbReference type="InterPro" id="IPR004107">
    <property type="entry name" value="Integrase_SAM-like_N"/>
</dbReference>